<dbReference type="KEGG" id="snn:EWH46_07125"/>
<dbReference type="InterPro" id="IPR047650">
    <property type="entry name" value="Transpos_IS110"/>
</dbReference>
<dbReference type="NCBIfam" id="NF033542">
    <property type="entry name" value="transpos_IS110"/>
    <property type="match status" value="1"/>
</dbReference>
<dbReference type="GO" id="GO:0003677">
    <property type="term" value="F:DNA binding"/>
    <property type="evidence" value="ECO:0007669"/>
    <property type="project" value="InterPro"/>
</dbReference>
<feature type="domain" description="Transposase IS110-like N-terminal" evidence="1">
    <location>
        <begin position="6"/>
        <end position="150"/>
    </location>
</feature>
<dbReference type="GO" id="GO:0006313">
    <property type="term" value="P:DNA transposition"/>
    <property type="evidence" value="ECO:0007669"/>
    <property type="project" value="InterPro"/>
</dbReference>
<dbReference type="AlphaFoldDB" id="A0A5C1Q0Q5"/>
<sequence>MTVVFLGIDLAKNVFALHGVDAAGKPCLVRPQVRRDQLAELVARLPPCTIGMEACSGAHHWARQFAGFGHAVRLMAPKFVAPYRMSGRRGKNDAADAAAICEAVQRPSMRFVPIKSELSQCRLAIHTVRQGWVKARTATINRLRGLMSEFGIVLPLKAGDSYLRTLLILGARATLAAAARKKDRLSRWAVALSERRGYWKAVVAVAAKNARMAWAMLAKGEDFKPVT</sequence>
<evidence type="ECO:0000259" key="1">
    <source>
        <dbReference type="Pfam" id="PF01548"/>
    </source>
</evidence>
<protein>
    <submittedName>
        <fullName evidence="2">IS110 family transposase</fullName>
    </submittedName>
</protein>
<dbReference type="PANTHER" id="PTHR33055">
    <property type="entry name" value="TRANSPOSASE FOR INSERTION SEQUENCE ELEMENT IS1111A"/>
    <property type="match status" value="1"/>
</dbReference>
<dbReference type="Proteomes" id="UP000323522">
    <property type="component" value="Chromosome"/>
</dbReference>
<accession>A0A5C1Q0Q5</accession>
<reference evidence="2 3" key="1">
    <citation type="submission" date="2019-02" db="EMBL/GenBank/DDBJ databases">
        <title>Complete Genome Sequence and Methylome Analysis of Sphaerotilus natans subsp. sulfidivorans D-507.</title>
        <authorList>
            <person name="Fomenkov A."/>
            <person name="Gridneva E."/>
            <person name="Smolyakov D."/>
            <person name="Dubinina G."/>
            <person name="Vincze T."/>
            <person name="Grabovich M."/>
            <person name="Roberts R.J."/>
        </authorList>
    </citation>
    <scope>NUCLEOTIDE SEQUENCE [LARGE SCALE GENOMIC DNA]</scope>
    <source>
        <strain evidence="2 3">D-507</strain>
    </source>
</reference>
<dbReference type="InterPro" id="IPR002525">
    <property type="entry name" value="Transp_IS110-like_N"/>
</dbReference>
<gene>
    <name evidence="2" type="ORF">EWH46_07125</name>
</gene>
<dbReference type="EMBL" id="CP035708">
    <property type="protein sequence ID" value="QEN00570.1"/>
    <property type="molecule type" value="Genomic_DNA"/>
</dbReference>
<dbReference type="GO" id="GO:0004803">
    <property type="term" value="F:transposase activity"/>
    <property type="evidence" value="ECO:0007669"/>
    <property type="project" value="InterPro"/>
</dbReference>
<dbReference type="RefSeq" id="WP_149503294.1">
    <property type="nucleotide sequence ID" value="NZ_CP035708.1"/>
</dbReference>
<evidence type="ECO:0000313" key="2">
    <source>
        <dbReference type="EMBL" id="QEN00570.1"/>
    </source>
</evidence>
<proteinExistence type="predicted"/>
<dbReference type="PANTHER" id="PTHR33055:SF3">
    <property type="entry name" value="PUTATIVE TRANSPOSASE FOR IS117-RELATED"/>
    <property type="match status" value="1"/>
</dbReference>
<organism evidence="2 3">
    <name type="scientific">Sphaerotilus sulfidivorans</name>
    <dbReference type="NCBI Taxonomy" id="639200"/>
    <lineage>
        <taxon>Bacteria</taxon>
        <taxon>Pseudomonadati</taxon>
        <taxon>Pseudomonadota</taxon>
        <taxon>Betaproteobacteria</taxon>
        <taxon>Burkholderiales</taxon>
        <taxon>Sphaerotilaceae</taxon>
        <taxon>Sphaerotilus</taxon>
    </lineage>
</organism>
<dbReference type="OrthoDB" id="5289737at2"/>
<evidence type="ECO:0000313" key="3">
    <source>
        <dbReference type="Proteomes" id="UP000323522"/>
    </source>
</evidence>
<dbReference type="Pfam" id="PF01548">
    <property type="entry name" value="DEDD_Tnp_IS110"/>
    <property type="match status" value="1"/>
</dbReference>
<name>A0A5C1Q0Q5_9BURK</name>